<evidence type="ECO:0000313" key="2">
    <source>
        <dbReference type="EMBL" id="EAR27641.1"/>
    </source>
</evidence>
<accession>A4CBA4</accession>
<sequence>MNINQLRHPKEVLYRTLCLVFGLILWVPLIFVAIWFIPFVALFFMGRKYVF</sequence>
<protein>
    <submittedName>
        <fullName evidence="2">Uncharacterized protein</fullName>
    </submittedName>
</protein>
<proteinExistence type="predicted"/>
<gene>
    <name evidence="2" type="ORF">PTD2_17505</name>
</gene>
<dbReference type="RefSeq" id="WP_009839473.1">
    <property type="nucleotide sequence ID" value="NZ_CH959301.1"/>
</dbReference>
<feature type="transmembrane region" description="Helical" evidence="1">
    <location>
        <begin position="12"/>
        <end position="45"/>
    </location>
</feature>
<comment type="caution">
    <text evidence="2">The sequence shown here is derived from an EMBL/GenBank/DDBJ whole genome shotgun (WGS) entry which is preliminary data.</text>
</comment>
<dbReference type="STRING" id="87626.PTD2_17505"/>
<keyword evidence="3" id="KW-1185">Reference proteome</keyword>
<evidence type="ECO:0000256" key="1">
    <source>
        <dbReference type="SAM" id="Phobius"/>
    </source>
</evidence>
<organism evidence="2 3">
    <name type="scientific">Pseudoalteromonas tunicata D2</name>
    <dbReference type="NCBI Taxonomy" id="87626"/>
    <lineage>
        <taxon>Bacteria</taxon>
        <taxon>Pseudomonadati</taxon>
        <taxon>Pseudomonadota</taxon>
        <taxon>Gammaproteobacteria</taxon>
        <taxon>Alteromonadales</taxon>
        <taxon>Pseudoalteromonadaceae</taxon>
        <taxon>Pseudoalteromonas</taxon>
    </lineage>
</organism>
<evidence type="ECO:0000313" key="3">
    <source>
        <dbReference type="Proteomes" id="UP000006201"/>
    </source>
</evidence>
<dbReference type="EMBL" id="AAOH01000005">
    <property type="protein sequence ID" value="EAR27641.1"/>
    <property type="molecule type" value="Genomic_DNA"/>
</dbReference>
<dbReference type="HOGENOM" id="CLU_3102881_0_0_6"/>
<keyword evidence="1" id="KW-0812">Transmembrane</keyword>
<dbReference type="AlphaFoldDB" id="A4CBA4"/>
<name>A4CBA4_9GAMM</name>
<dbReference type="Proteomes" id="UP000006201">
    <property type="component" value="Unassembled WGS sequence"/>
</dbReference>
<reference evidence="2 3" key="1">
    <citation type="submission" date="2006-02" db="EMBL/GenBank/DDBJ databases">
        <authorList>
            <person name="Moran M.A."/>
            <person name="Kjelleberg S."/>
            <person name="Egan S."/>
            <person name="Saunders N."/>
            <person name="Thomas T."/>
            <person name="Ferriera S."/>
            <person name="Johnson J."/>
            <person name="Kravitz S."/>
            <person name="Halpern A."/>
            <person name="Remington K."/>
            <person name="Beeson K."/>
            <person name="Tran B."/>
            <person name="Rogers Y.-H."/>
            <person name="Friedman R."/>
            <person name="Venter J.C."/>
        </authorList>
    </citation>
    <scope>NUCLEOTIDE SEQUENCE [LARGE SCALE GENOMIC DNA]</scope>
    <source>
        <strain evidence="2 3">D2</strain>
    </source>
</reference>
<keyword evidence="1" id="KW-1133">Transmembrane helix</keyword>
<keyword evidence="1" id="KW-0472">Membrane</keyword>